<dbReference type="STRING" id="1284197.S8AD06"/>
<comment type="similarity">
    <text evidence="2">Belongs to the tyrosyl-DNA phosphodiesterase family.</text>
</comment>
<evidence type="ECO:0000256" key="4">
    <source>
        <dbReference type="ARBA" id="ARBA00022763"/>
    </source>
</evidence>
<feature type="active site" description="Nucleophile" evidence="9">
    <location>
        <position position="176"/>
    </location>
</feature>
<evidence type="ECO:0000256" key="2">
    <source>
        <dbReference type="ARBA" id="ARBA00010205"/>
    </source>
</evidence>
<dbReference type="AlphaFoldDB" id="S8AD06"/>
<dbReference type="Pfam" id="PF06087">
    <property type="entry name" value="Tyr-DNA_phospho"/>
    <property type="match status" value="1"/>
</dbReference>
<dbReference type="FunFam" id="3.30.870.10:FF:000038">
    <property type="entry name" value="Probable tyrosyl-DNA phosphodiesterase"/>
    <property type="match status" value="1"/>
</dbReference>
<dbReference type="EMBL" id="AQGS01000512">
    <property type="protein sequence ID" value="EPS38991.1"/>
    <property type="molecule type" value="Genomic_DNA"/>
</dbReference>
<dbReference type="InterPro" id="IPR010347">
    <property type="entry name" value="Tdp1"/>
</dbReference>
<reference evidence="13 14" key="1">
    <citation type="journal article" date="2013" name="PLoS Genet.">
        <title>Genomic mechanisms accounting for the adaptation to parasitism in nematode-trapping fungi.</title>
        <authorList>
            <person name="Meerupati T."/>
            <person name="Andersson K.M."/>
            <person name="Friman E."/>
            <person name="Kumar D."/>
            <person name="Tunlid A."/>
            <person name="Ahren D."/>
        </authorList>
    </citation>
    <scope>NUCLEOTIDE SEQUENCE [LARGE SCALE GENOMIC DNA]</scope>
    <source>
        <strain evidence="13 14">CBS 200.50</strain>
    </source>
</reference>
<protein>
    <recommendedName>
        <fullName evidence="15">PLD phosphodiesterase domain-containing protein</fullName>
    </recommendedName>
</protein>
<evidence type="ECO:0000256" key="11">
    <source>
        <dbReference type="PIRSR" id="PIRSR610347-3"/>
    </source>
</evidence>
<dbReference type="HOGENOM" id="CLU_010413_2_0_1"/>
<dbReference type="OMA" id="PLIKECW"/>
<dbReference type="eggNOG" id="KOG2031">
    <property type="taxonomic scope" value="Eukaryota"/>
</dbReference>
<feature type="binding site" evidence="10">
    <location>
        <position position="178"/>
    </location>
    <ligand>
        <name>substrate</name>
    </ligand>
</feature>
<comment type="caution">
    <text evidence="13">The sequence shown here is derived from an EMBL/GenBank/DDBJ whole genome shotgun (WGS) entry which is preliminary data.</text>
</comment>
<dbReference type="Gene3D" id="3.30.870.10">
    <property type="entry name" value="Endonuclease Chain A"/>
    <property type="match status" value="2"/>
</dbReference>
<sequence length="627" mass="69719">MASEPPPKRTKLSSASSLNRDISPPPLRRQATVSLPMVHSNSNDISSNSSGATFPSSEPDQPHGDTLIVSSPFKLTHIHDFPANKNIDAIRITDILSYPLLREVWSFNFMHDLPWLVSHLDPDTANSIDIKVVHGNWRKESASRIQLEEDKAALEAAGYNIELITAYMANAFGTHHTKMMILFSHEDTAQVIIHTANMIPHDWENMTQAVWRSPWLPLLEDDSMERKDGVGWSFKEGLMAYLGAYEWRTKKLMDQLRLHDFKNVRAVFVGHVPGDHPLNGPENKLFGWAKVRRVLTRVGRGGGWGVNKAGRCTSSVTGGGEMTMQCSSVASMGEAYLENVLLPAFSASRANGNTAVNAFSAMRSPSSSSKSGAGNGISYSLVFPTAENVRTSTDGWNGGGPIFLKSKSAADKSQLKYLRPMMAVWGQPRIGILNDIAVEADRGKALPHIKTYNFFSPPETKKKDEGEAAHKMVAMDWAMITSANLSKQAWGLAAKDKEGTSKIQSYEVGVLVHPALWKDLLYDDSGVTSMEAVGRMDWILGENGQKVEHTDVNESMNGKWRRVRLGVRLPYDYPLKKYEEKDRPWCQDGDYAESDYRGQIWSKRPEDMVQALLKRRAAAQDDNGEDI</sequence>
<keyword evidence="5" id="KW-0378">Hydrolase</keyword>
<evidence type="ECO:0000256" key="7">
    <source>
        <dbReference type="ARBA" id="ARBA00023204"/>
    </source>
</evidence>
<evidence type="ECO:0000256" key="8">
    <source>
        <dbReference type="ARBA" id="ARBA00023242"/>
    </source>
</evidence>
<evidence type="ECO:0000313" key="14">
    <source>
        <dbReference type="Proteomes" id="UP000015100"/>
    </source>
</evidence>
<evidence type="ECO:0000256" key="3">
    <source>
        <dbReference type="ARBA" id="ARBA00022722"/>
    </source>
</evidence>
<name>S8AD06_DACHA</name>
<keyword evidence="3" id="KW-0540">Nuclease</keyword>
<evidence type="ECO:0000256" key="6">
    <source>
        <dbReference type="ARBA" id="ARBA00022839"/>
    </source>
</evidence>
<dbReference type="OrthoDB" id="47785at2759"/>
<gene>
    <name evidence="13" type="ORF">H072_7245</name>
</gene>
<comment type="subcellular location">
    <subcellularLocation>
        <location evidence="1">Nucleus</location>
    </subcellularLocation>
</comment>
<keyword evidence="4" id="KW-0227">DNA damage</keyword>
<organism evidence="13 14">
    <name type="scientific">Dactylellina haptotyla (strain CBS 200.50)</name>
    <name type="common">Nematode-trapping fungus</name>
    <name type="synonym">Monacrosporium haptotylum</name>
    <dbReference type="NCBI Taxonomy" id="1284197"/>
    <lineage>
        <taxon>Eukaryota</taxon>
        <taxon>Fungi</taxon>
        <taxon>Dikarya</taxon>
        <taxon>Ascomycota</taxon>
        <taxon>Pezizomycotina</taxon>
        <taxon>Orbiliomycetes</taxon>
        <taxon>Orbiliales</taxon>
        <taxon>Orbiliaceae</taxon>
        <taxon>Dactylellina</taxon>
    </lineage>
</organism>
<feature type="compositionally biased region" description="Low complexity" evidence="12">
    <location>
        <begin position="40"/>
        <end position="50"/>
    </location>
</feature>
<feature type="binding site" evidence="10">
    <location>
        <position position="450"/>
    </location>
    <ligand>
        <name>substrate</name>
    </ligand>
</feature>
<dbReference type="GO" id="GO:0003690">
    <property type="term" value="F:double-stranded DNA binding"/>
    <property type="evidence" value="ECO:0007669"/>
    <property type="project" value="TreeGrafter"/>
</dbReference>
<dbReference type="SUPFAM" id="SSF56024">
    <property type="entry name" value="Phospholipase D/nuclease"/>
    <property type="match status" value="2"/>
</dbReference>
<evidence type="ECO:0000256" key="5">
    <source>
        <dbReference type="ARBA" id="ARBA00022801"/>
    </source>
</evidence>
<dbReference type="GO" id="GO:0005634">
    <property type="term" value="C:nucleus"/>
    <property type="evidence" value="ECO:0007669"/>
    <property type="project" value="UniProtKB-SubCell"/>
</dbReference>
<dbReference type="PANTHER" id="PTHR12415">
    <property type="entry name" value="TYROSYL-DNA PHOSPHODIESTERASE 1"/>
    <property type="match status" value="1"/>
</dbReference>
<dbReference type="PANTHER" id="PTHR12415:SF0">
    <property type="entry name" value="TYROSYL-DNA PHOSPHODIESTERASE 1"/>
    <property type="match status" value="1"/>
</dbReference>
<keyword evidence="14" id="KW-1185">Reference proteome</keyword>
<dbReference type="GO" id="GO:0003697">
    <property type="term" value="F:single-stranded DNA binding"/>
    <property type="evidence" value="ECO:0007669"/>
    <property type="project" value="TreeGrafter"/>
</dbReference>
<dbReference type="GO" id="GO:0017005">
    <property type="term" value="F:3'-tyrosyl-DNA phosphodiesterase activity"/>
    <property type="evidence" value="ECO:0007669"/>
    <property type="project" value="TreeGrafter"/>
</dbReference>
<evidence type="ECO:0000256" key="9">
    <source>
        <dbReference type="PIRSR" id="PIRSR610347-1"/>
    </source>
</evidence>
<proteinExistence type="inferred from homology"/>
<keyword evidence="8" id="KW-0539">Nucleus</keyword>
<evidence type="ECO:0008006" key="15">
    <source>
        <dbReference type="Google" id="ProtNLM"/>
    </source>
</evidence>
<evidence type="ECO:0000256" key="10">
    <source>
        <dbReference type="PIRSR" id="PIRSR610347-2"/>
    </source>
</evidence>
<reference evidence="14" key="2">
    <citation type="submission" date="2013-04" db="EMBL/GenBank/DDBJ databases">
        <title>Genomic mechanisms accounting for the adaptation to parasitism in nematode-trapping fungi.</title>
        <authorList>
            <person name="Ahren D.G."/>
        </authorList>
    </citation>
    <scope>NUCLEOTIDE SEQUENCE [LARGE SCALE GENOMIC DNA]</scope>
    <source>
        <strain evidence="14">CBS 200.50</strain>
    </source>
</reference>
<evidence type="ECO:0000256" key="1">
    <source>
        <dbReference type="ARBA" id="ARBA00004123"/>
    </source>
</evidence>
<dbReference type="GO" id="GO:0004527">
    <property type="term" value="F:exonuclease activity"/>
    <property type="evidence" value="ECO:0007669"/>
    <property type="project" value="UniProtKB-KW"/>
</dbReference>
<evidence type="ECO:0000256" key="12">
    <source>
        <dbReference type="SAM" id="MobiDB-lite"/>
    </source>
</evidence>
<feature type="site" description="Interaction with DNA" evidence="11">
    <location>
        <position position="486"/>
    </location>
</feature>
<feature type="active site" description="Proton donor/acceptor" evidence="9">
    <location>
        <position position="448"/>
    </location>
</feature>
<dbReference type="GO" id="GO:0006281">
    <property type="term" value="P:DNA repair"/>
    <property type="evidence" value="ECO:0007669"/>
    <property type="project" value="UniProtKB-KW"/>
</dbReference>
<evidence type="ECO:0000313" key="13">
    <source>
        <dbReference type="EMBL" id="EPS38991.1"/>
    </source>
</evidence>
<keyword evidence="7" id="KW-0234">DNA repair</keyword>
<dbReference type="Proteomes" id="UP000015100">
    <property type="component" value="Unassembled WGS sequence"/>
</dbReference>
<accession>S8AD06</accession>
<keyword evidence="6" id="KW-0269">Exonuclease</keyword>
<feature type="region of interest" description="Disordered" evidence="12">
    <location>
        <begin position="1"/>
        <end position="66"/>
    </location>
</feature>